<accession>A0A0T6LP37</accession>
<sequence length="327" mass="33986">MPVFHRRHRLAAAAAAAAIALTAVSACGSDSGGGGKSGSGKADITLGVIPIIDIAPIKLGVKKGFFAEQNLNVKLQESQGGAAIVPAVVSGDYQFGYSNIVSLLVAKSKGVPVKMVSVGARASDDELDDGSGQLMTSSSSINTVADLAGKKIAVNTLKGINEVAVRTSLEKSGVPGDDVSLVEVPIPNMPAALKSGDVDAAMMGEPFVTVAEKQGAHPVPVSYAAMGKQMPFAGWFVAERYAADNPEVVKRFTTALEKSLRYAEEHPDEARATLDSYLKLDEGVSAAVTLPGWDPTTSRDEIENLAKLTVDAGLIDDLKPLDALLDQ</sequence>
<organism evidence="6 7">
    <name type="scientific">Wenjunlia vitaminophila</name>
    <name type="common">Streptomyces vitaminophilus</name>
    <dbReference type="NCBI Taxonomy" id="76728"/>
    <lineage>
        <taxon>Bacteria</taxon>
        <taxon>Bacillati</taxon>
        <taxon>Actinomycetota</taxon>
        <taxon>Actinomycetes</taxon>
        <taxon>Kitasatosporales</taxon>
        <taxon>Streptomycetaceae</taxon>
        <taxon>Wenjunlia</taxon>
    </lineage>
</organism>
<evidence type="ECO:0000259" key="5">
    <source>
        <dbReference type="Pfam" id="PF09084"/>
    </source>
</evidence>
<keyword evidence="7" id="KW-1185">Reference proteome</keyword>
<gene>
    <name evidence="6" type="ORF">AQ490_05770</name>
</gene>
<evidence type="ECO:0000256" key="4">
    <source>
        <dbReference type="SAM" id="SignalP"/>
    </source>
</evidence>
<dbReference type="OrthoDB" id="8877897at2"/>
<dbReference type="AlphaFoldDB" id="A0A0T6LP37"/>
<comment type="caution">
    <text evidence="6">The sequence shown here is derived from an EMBL/GenBank/DDBJ whole genome shotgun (WGS) entry which is preliminary data.</text>
</comment>
<feature type="domain" description="SsuA/THI5-like" evidence="5">
    <location>
        <begin position="53"/>
        <end position="270"/>
    </location>
</feature>
<dbReference type="RefSeq" id="WP_026220009.1">
    <property type="nucleotide sequence ID" value="NZ_LLZU01000035.1"/>
</dbReference>
<dbReference type="PANTHER" id="PTHR30024:SF47">
    <property type="entry name" value="TAURINE-BINDING PERIPLASMIC PROTEIN"/>
    <property type="match status" value="1"/>
</dbReference>
<dbReference type="GO" id="GO:0042597">
    <property type="term" value="C:periplasmic space"/>
    <property type="evidence" value="ECO:0007669"/>
    <property type="project" value="UniProtKB-SubCell"/>
</dbReference>
<dbReference type="eggNOG" id="COG0715">
    <property type="taxonomic scope" value="Bacteria"/>
</dbReference>
<dbReference type="PANTHER" id="PTHR30024">
    <property type="entry name" value="ALIPHATIC SULFONATES-BINDING PROTEIN-RELATED"/>
    <property type="match status" value="1"/>
</dbReference>
<comment type="subcellular location">
    <subcellularLocation>
        <location evidence="1">Periplasm</location>
    </subcellularLocation>
</comment>
<evidence type="ECO:0000256" key="2">
    <source>
        <dbReference type="ARBA" id="ARBA00010742"/>
    </source>
</evidence>
<dbReference type="STRING" id="76728.AQ490_05770"/>
<dbReference type="EMBL" id="LLZU01000035">
    <property type="protein sequence ID" value="KRV47866.1"/>
    <property type="molecule type" value="Genomic_DNA"/>
</dbReference>
<evidence type="ECO:0000313" key="6">
    <source>
        <dbReference type="EMBL" id="KRV47866.1"/>
    </source>
</evidence>
<dbReference type="Proteomes" id="UP000050867">
    <property type="component" value="Unassembled WGS sequence"/>
</dbReference>
<keyword evidence="3 4" id="KW-0732">Signal</keyword>
<evidence type="ECO:0000256" key="3">
    <source>
        <dbReference type="ARBA" id="ARBA00022729"/>
    </source>
</evidence>
<feature type="signal peptide" evidence="4">
    <location>
        <begin position="1"/>
        <end position="25"/>
    </location>
</feature>
<evidence type="ECO:0000256" key="1">
    <source>
        <dbReference type="ARBA" id="ARBA00004418"/>
    </source>
</evidence>
<name>A0A0T6LP37_WENVI</name>
<proteinExistence type="inferred from homology"/>
<protein>
    <recommendedName>
        <fullName evidence="5">SsuA/THI5-like domain-containing protein</fullName>
    </recommendedName>
</protein>
<dbReference type="InterPro" id="IPR015168">
    <property type="entry name" value="SsuA/THI5"/>
</dbReference>
<dbReference type="SUPFAM" id="SSF53850">
    <property type="entry name" value="Periplasmic binding protein-like II"/>
    <property type="match status" value="1"/>
</dbReference>
<dbReference type="PROSITE" id="PS51257">
    <property type="entry name" value="PROKAR_LIPOPROTEIN"/>
    <property type="match status" value="1"/>
</dbReference>
<feature type="chain" id="PRO_5039273697" description="SsuA/THI5-like domain-containing protein" evidence="4">
    <location>
        <begin position="26"/>
        <end position="327"/>
    </location>
</feature>
<dbReference type="Pfam" id="PF09084">
    <property type="entry name" value="NMT1"/>
    <property type="match status" value="1"/>
</dbReference>
<reference evidence="6 7" key="1">
    <citation type="submission" date="2015-10" db="EMBL/GenBank/DDBJ databases">
        <title>Draft genome sequence of pyrrolomycin-producing Streptomyces vitaminophilus.</title>
        <authorList>
            <person name="Graham D.E."/>
            <person name="Mahan K.M."/>
            <person name="Klingeman D.M."/>
            <person name="Hettich R.L."/>
            <person name="Parry R.J."/>
        </authorList>
    </citation>
    <scope>NUCLEOTIDE SEQUENCE [LARGE SCALE GENOMIC DNA]</scope>
    <source>
        <strain evidence="6 7">ATCC 31673</strain>
    </source>
</reference>
<dbReference type="Gene3D" id="3.40.190.10">
    <property type="entry name" value="Periplasmic binding protein-like II"/>
    <property type="match status" value="2"/>
</dbReference>
<comment type="similarity">
    <text evidence="2">Belongs to the bacterial solute-binding protein SsuA/TauA family.</text>
</comment>
<evidence type="ECO:0000313" key="7">
    <source>
        <dbReference type="Proteomes" id="UP000050867"/>
    </source>
</evidence>